<dbReference type="SUPFAM" id="SSF54197">
    <property type="entry name" value="HIT-like"/>
    <property type="match status" value="1"/>
</dbReference>
<dbReference type="PRINTS" id="PR00332">
    <property type="entry name" value="HISTRIAD"/>
</dbReference>
<evidence type="ECO:0000313" key="4">
    <source>
        <dbReference type="Proteomes" id="UP000756860"/>
    </source>
</evidence>
<dbReference type="PANTHER" id="PTHR23089">
    <property type="entry name" value="HISTIDINE TRIAD HIT PROTEIN"/>
    <property type="match status" value="1"/>
</dbReference>
<dbReference type="InterPro" id="IPR019808">
    <property type="entry name" value="Histidine_triad_CS"/>
</dbReference>
<dbReference type="InterPro" id="IPR036265">
    <property type="entry name" value="HIT-like_sf"/>
</dbReference>
<dbReference type="CDD" id="cd01276">
    <property type="entry name" value="PKCI_related"/>
    <property type="match status" value="1"/>
</dbReference>
<evidence type="ECO:0000313" key="3">
    <source>
        <dbReference type="EMBL" id="MBT0654351.1"/>
    </source>
</evidence>
<gene>
    <name evidence="3" type="ORF">KI810_14920</name>
</gene>
<feature type="short sequence motif" description="Histidine triad motif" evidence="1">
    <location>
        <begin position="98"/>
        <end position="102"/>
    </location>
</feature>
<keyword evidence="4" id="KW-1185">Reference proteome</keyword>
<reference evidence="3 4" key="1">
    <citation type="submission" date="2021-05" db="EMBL/GenBank/DDBJ databases">
        <title>The draft genome of Geobacter luticola JCM 17780.</title>
        <authorList>
            <person name="Xu Z."/>
            <person name="Masuda Y."/>
            <person name="Itoh H."/>
            <person name="Senoo K."/>
        </authorList>
    </citation>
    <scope>NUCLEOTIDE SEQUENCE [LARGE SCALE GENOMIC DNA]</scope>
    <source>
        <strain evidence="3 4">JCM 17780</strain>
    </source>
</reference>
<accession>A0ABS5SG61</accession>
<comment type="caution">
    <text evidence="3">The sequence shown here is derived from an EMBL/GenBank/DDBJ whole genome shotgun (WGS) entry which is preliminary data.</text>
</comment>
<dbReference type="RefSeq" id="WP_214176361.1">
    <property type="nucleotide sequence ID" value="NZ_JAHCVK010000010.1"/>
</dbReference>
<dbReference type="Proteomes" id="UP000756860">
    <property type="component" value="Unassembled WGS sequence"/>
</dbReference>
<sequence>MDNCLFCKISRGEIPARKVFEDEQVVVIEDIAPVAPHHLLIIPHKHVVNALDLDTGDNALIGHVFQVAARIARERGIAEQGFRIVNNNNAGAGQSVFHIHFHLLAGRNLGWPPG</sequence>
<dbReference type="PROSITE" id="PS51084">
    <property type="entry name" value="HIT_2"/>
    <property type="match status" value="1"/>
</dbReference>
<feature type="domain" description="HIT" evidence="2">
    <location>
        <begin position="5"/>
        <end position="114"/>
    </location>
</feature>
<proteinExistence type="predicted"/>
<protein>
    <submittedName>
        <fullName evidence="3">Histidine triad nucleotide-binding protein</fullName>
    </submittedName>
</protein>
<dbReference type="InterPro" id="IPR011146">
    <property type="entry name" value="HIT-like"/>
</dbReference>
<name>A0ABS5SG61_9BACT</name>
<dbReference type="InterPro" id="IPR001310">
    <property type="entry name" value="Histidine_triad_HIT"/>
</dbReference>
<evidence type="ECO:0000259" key="2">
    <source>
        <dbReference type="PROSITE" id="PS51084"/>
    </source>
</evidence>
<evidence type="ECO:0000256" key="1">
    <source>
        <dbReference type="PROSITE-ProRule" id="PRU00464"/>
    </source>
</evidence>
<dbReference type="Gene3D" id="3.30.428.10">
    <property type="entry name" value="HIT-like"/>
    <property type="match status" value="1"/>
</dbReference>
<dbReference type="EMBL" id="JAHCVK010000010">
    <property type="protein sequence ID" value="MBT0654351.1"/>
    <property type="molecule type" value="Genomic_DNA"/>
</dbReference>
<dbReference type="PROSITE" id="PS00892">
    <property type="entry name" value="HIT_1"/>
    <property type="match status" value="1"/>
</dbReference>
<dbReference type="Pfam" id="PF01230">
    <property type="entry name" value="HIT"/>
    <property type="match status" value="1"/>
</dbReference>
<organism evidence="3 4">
    <name type="scientific">Geomobilimonas luticola</name>
    <dbReference type="NCBI Taxonomy" id="1114878"/>
    <lineage>
        <taxon>Bacteria</taxon>
        <taxon>Pseudomonadati</taxon>
        <taxon>Thermodesulfobacteriota</taxon>
        <taxon>Desulfuromonadia</taxon>
        <taxon>Geobacterales</taxon>
        <taxon>Geobacteraceae</taxon>
        <taxon>Geomobilimonas</taxon>
    </lineage>
</organism>